<accession>A0A1U7ZDZ4</accession>
<dbReference type="InterPro" id="IPR027417">
    <property type="entry name" value="P-loop_NTPase"/>
</dbReference>
<evidence type="ECO:0000256" key="5">
    <source>
        <dbReference type="ARBA" id="ARBA00022840"/>
    </source>
</evidence>
<reference evidence="11" key="1">
    <citation type="submission" date="2025-08" db="UniProtKB">
        <authorList>
            <consortium name="RefSeq"/>
        </authorList>
    </citation>
    <scope>IDENTIFICATION</scope>
</reference>
<dbReference type="InterPro" id="IPR002182">
    <property type="entry name" value="NB-ARC"/>
</dbReference>
<dbReference type="Gene3D" id="3.80.10.10">
    <property type="entry name" value="Ribonuclease Inhibitor"/>
    <property type="match status" value="2"/>
</dbReference>
<dbReference type="InterPro" id="IPR041118">
    <property type="entry name" value="Rx_N"/>
</dbReference>
<gene>
    <name evidence="11" type="primary">LOC104589548</name>
</gene>
<dbReference type="GO" id="GO:0051707">
    <property type="term" value="P:response to other organism"/>
    <property type="evidence" value="ECO:0007669"/>
    <property type="project" value="UniProtKB-ARBA"/>
</dbReference>
<dbReference type="FunFam" id="1.10.10.10:FF:000322">
    <property type="entry name" value="Probable disease resistance protein At1g63360"/>
    <property type="match status" value="1"/>
</dbReference>
<name>A0A1U7ZDZ4_NELNU</name>
<dbReference type="GO" id="GO:0005524">
    <property type="term" value="F:ATP binding"/>
    <property type="evidence" value="ECO:0007669"/>
    <property type="project" value="UniProtKB-KW"/>
</dbReference>
<evidence type="ECO:0000256" key="2">
    <source>
        <dbReference type="ARBA" id="ARBA00022737"/>
    </source>
</evidence>
<evidence type="ECO:0000259" key="9">
    <source>
        <dbReference type="Pfam" id="PF25019"/>
    </source>
</evidence>
<dbReference type="Proteomes" id="UP000189703">
    <property type="component" value="Unplaced"/>
</dbReference>
<evidence type="ECO:0000313" key="11">
    <source>
        <dbReference type="RefSeq" id="XP_010246199.1"/>
    </source>
</evidence>
<evidence type="ECO:0000313" key="10">
    <source>
        <dbReference type="Proteomes" id="UP000189703"/>
    </source>
</evidence>
<dbReference type="Pfam" id="PF25019">
    <property type="entry name" value="LRR_R13L1-DRL21"/>
    <property type="match status" value="1"/>
</dbReference>
<evidence type="ECO:0000259" key="7">
    <source>
        <dbReference type="Pfam" id="PF18052"/>
    </source>
</evidence>
<dbReference type="PANTHER" id="PTHR36766">
    <property type="entry name" value="PLANT BROAD-SPECTRUM MILDEW RESISTANCE PROTEIN RPW8"/>
    <property type="match status" value="1"/>
</dbReference>
<dbReference type="InterPro" id="IPR036388">
    <property type="entry name" value="WH-like_DNA-bd_sf"/>
</dbReference>
<dbReference type="Gene3D" id="1.10.8.430">
    <property type="entry name" value="Helical domain of apoptotic protease-activating factors"/>
    <property type="match status" value="1"/>
</dbReference>
<dbReference type="GO" id="GO:0006952">
    <property type="term" value="P:defense response"/>
    <property type="evidence" value="ECO:0007669"/>
    <property type="project" value="UniProtKB-KW"/>
</dbReference>
<dbReference type="KEGG" id="nnu:104589548"/>
<feature type="domain" description="Disease resistance protein winged helix" evidence="8">
    <location>
        <begin position="453"/>
        <end position="530"/>
    </location>
</feature>
<feature type="domain" description="NB-ARC" evidence="6">
    <location>
        <begin position="189"/>
        <end position="367"/>
    </location>
</feature>
<dbReference type="Gene3D" id="1.20.5.4130">
    <property type="match status" value="1"/>
</dbReference>
<keyword evidence="10" id="KW-1185">Reference proteome</keyword>
<dbReference type="PANTHER" id="PTHR36766:SF40">
    <property type="entry name" value="DISEASE RESISTANCE PROTEIN RGA3"/>
    <property type="match status" value="1"/>
</dbReference>
<dbReference type="AlphaFoldDB" id="A0A1U7ZDZ4"/>
<dbReference type="Gene3D" id="3.40.50.300">
    <property type="entry name" value="P-loop containing nucleotide triphosphate hydrolases"/>
    <property type="match status" value="1"/>
</dbReference>
<dbReference type="InterPro" id="IPR056789">
    <property type="entry name" value="LRR_R13L1-DRL21"/>
</dbReference>
<dbReference type="Pfam" id="PF18052">
    <property type="entry name" value="Rx_N"/>
    <property type="match status" value="1"/>
</dbReference>
<dbReference type="InterPro" id="IPR038005">
    <property type="entry name" value="RX-like_CC"/>
</dbReference>
<organism evidence="10 11">
    <name type="scientific">Nelumbo nucifera</name>
    <name type="common">Sacred lotus</name>
    <dbReference type="NCBI Taxonomy" id="4432"/>
    <lineage>
        <taxon>Eukaryota</taxon>
        <taxon>Viridiplantae</taxon>
        <taxon>Streptophyta</taxon>
        <taxon>Embryophyta</taxon>
        <taxon>Tracheophyta</taxon>
        <taxon>Spermatophyta</taxon>
        <taxon>Magnoliopsida</taxon>
        <taxon>Proteales</taxon>
        <taxon>Nelumbonaceae</taxon>
        <taxon>Nelumbo</taxon>
    </lineage>
</organism>
<keyword evidence="4" id="KW-0611">Plant defense</keyword>
<dbReference type="Gene3D" id="1.10.10.10">
    <property type="entry name" value="Winged helix-like DNA-binding domain superfamily/Winged helix DNA-binding domain"/>
    <property type="match status" value="1"/>
</dbReference>
<dbReference type="GO" id="GO:0043531">
    <property type="term" value="F:ADP binding"/>
    <property type="evidence" value="ECO:0007669"/>
    <property type="project" value="InterPro"/>
</dbReference>
<keyword evidence="3" id="KW-0547">Nucleotide-binding</keyword>
<dbReference type="OMA" id="ENTTCEM"/>
<evidence type="ECO:0000256" key="3">
    <source>
        <dbReference type="ARBA" id="ARBA00022741"/>
    </source>
</evidence>
<dbReference type="InterPro" id="IPR032675">
    <property type="entry name" value="LRR_dom_sf"/>
</dbReference>
<sequence>MAEFLVSTALDQLASMGLEQLREECRLISSVGDEVNRLSNTFRTIQAVIEDAEEKQVSNQAVKEWLVNIKDAAYDIHDLLDEWNTKHQISRMNKRSDNASCISLMKKVSNTYLFPPFFCFNPIHLRHNMGIKMKKIRKRLATIATDRVNYQLTETATSNRRRIDEIVGRARSTSSQVDVSEIVGRDVEKEEIISKLVSDQSSRQHEIGLHPVPIISIYGMGGSGKTTLAKLIYNDHKITTHFQVRIWVCVSEPFDKAKIAKAIVEAVEGNINFRGDIEWQVLHQKLTNSLQGKLYLLILDDVWSDKESEWEDLKISLNQGSLGNRIVVTTRKQNVAEMRGTTYSHRLGMLSDENCWMLLSRIAFDGRTEEECAKLEEVGKKIAKKCQGLPLSAKTLGGLLRNKKPFEHEWKHVLESNTWELLEAKQDDFNGAVLLSYYDLPPHLKRCFAFCAVFPKDYVMEKDTLIKLWMAQGFLKSTNTSHHHMGRTPELLGEDYFDELANRAFFHDFVRDENGNIEQCKMHDIVHDFAQFLTKDECYAIEMEINDNINAQDLFNFHKARHLSLELASYPESTKPAHPLVICKAEKLRTLLLSSFRVEVSLPDLFHHLTCLRALRLEIGDIKEIPREVGMLMHLRFLDLSNQLELKELPETICDLYNLQSLNLDHCQQLKKLPKGIGKLTQMRYLGIEDTTNLKHLPQGIGRLCSLHTLSKFVVSDDDSDGGCKIEELNDLNNLKGNLEIKELGKVANKNEASMADLKKKQHLCHLWLSFSEGSYKDDDTVERMEGVLEALEPPQFLETLGIYGYIGSKLPNWMNHLLLPNLVCLQLFNFKNCKQLPPSLGKLPSLKEIALRKWNEVKCMNLEFFGLINTNNTGRTATYASEGNDEEKNKMLLFPKLDYISISDMPNLEEWSLRIQEEGGETTTTTTTAITFMPCLRTLKFRYCSSLKALVHMSAAAPLRTLVIENRPQLASSSSSCLPEDLEELEIEEKTGDIHILESLQPNNSIKLLTLSGSGGSRAGSLPRGLKNLAVLRTLKVRSWKFIASLPEPEELQHLTMIQELSIWHCPALKKSCQKEIGEEWNKISHIPNIIMDDTKIQ</sequence>
<keyword evidence="1" id="KW-0433">Leucine-rich repeat</keyword>
<dbReference type="Pfam" id="PF23559">
    <property type="entry name" value="WHD_DRP"/>
    <property type="match status" value="1"/>
</dbReference>
<dbReference type="InterPro" id="IPR042197">
    <property type="entry name" value="Apaf_helical"/>
</dbReference>
<evidence type="ECO:0000259" key="8">
    <source>
        <dbReference type="Pfam" id="PF23559"/>
    </source>
</evidence>
<dbReference type="InterPro" id="IPR058922">
    <property type="entry name" value="WHD_DRP"/>
</dbReference>
<dbReference type="GeneID" id="104589548"/>
<keyword evidence="5" id="KW-0067">ATP-binding</keyword>
<dbReference type="RefSeq" id="XP_010246199.1">
    <property type="nucleotide sequence ID" value="XM_010247897.2"/>
</dbReference>
<dbReference type="Pfam" id="PF00931">
    <property type="entry name" value="NB-ARC"/>
    <property type="match status" value="1"/>
</dbReference>
<protein>
    <submittedName>
        <fullName evidence="11">Disease resistance protein RGA2-like</fullName>
    </submittedName>
</protein>
<dbReference type="OrthoDB" id="5279713at2759"/>
<feature type="domain" description="R13L1/DRL21-like LRR repeat region" evidence="9">
    <location>
        <begin position="726"/>
        <end position="854"/>
    </location>
</feature>
<keyword evidence="2" id="KW-0677">Repeat</keyword>
<proteinExistence type="predicted"/>
<feature type="domain" description="Disease resistance N-terminal" evidence="7">
    <location>
        <begin position="6"/>
        <end position="92"/>
    </location>
</feature>
<evidence type="ECO:0000256" key="4">
    <source>
        <dbReference type="ARBA" id="ARBA00022821"/>
    </source>
</evidence>
<dbReference type="eggNOG" id="KOG4658">
    <property type="taxonomic scope" value="Eukaryota"/>
</dbReference>
<dbReference type="FunFam" id="3.40.50.300:FF:001091">
    <property type="entry name" value="Probable disease resistance protein At1g61300"/>
    <property type="match status" value="1"/>
</dbReference>
<dbReference type="SUPFAM" id="SSF52540">
    <property type="entry name" value="P-loop containing nucleoside triphosphate hydrolases"/>
    <property type="match status" value="1"/>
</dbReference>
<dbReference type="CDD" id="cd14798">
    <property type="entry name" value="RX-CC_like"/>
    <property type="match status" value="1"/>
</dbReference>
<dbReference type="PRINTS" id="PR00364">
    <property type="entry name" value="DISEASERSIST"/>
</dbReference>
<evidence type="ECO:0000259" key="6">
    <source>
        <dbReference type="Pfam" id="PF00931"/>
    </source>
</evidence>
<evidence type="ECO:0000256" key="1">
    <source>
        <dbReference type="ARBA" id="ARBA00022614"/>
    </source>
</evidence>
<dbReference type="SUPFAM" id="SSF52058">
    <property type="entry name" value="L domain-like"/>
    <property type="match status" value="1"/>
</dbReference>